<accession>Q13GR0</accession>
<protein>
    <submittedName>
        <fullName evidence="3">Short-chain dehydrogenase/reductase</fullName>
    </submittedName>
</protein>
<evidence type="ECO:0000313" key="4">
    <source>
        <dbReference type="Proteomes" id="UP000001817"/>
    </source>
</evidence>
<organism evidence="3 4">
    <name type="scientific">Paraburkholderia xenovorans (strain LB400)</name>
    <dbReference type="NCBI Taxonomy" id="266265"/>
    <lineage>
        <taxon>Bacteria</taxon>
        <taxon>Pseudomonadati</taxon>
        <taxon>Pseudomonadota</taxon>
        <taxon>Betaproteobacteria</taxon>
        <taxon>Burkholderiales</taxon>
        <taxon>Burkholderiaceae</taxon>
        <taxon>Paraburkholderia</taxon>
    </lineage>
</organism>
<feature type="binding site" evidence="5">
    <location>
        <position position="62"/>
    </location>
    <ligand>
        <name>NAD(+)</name>
        <dbReference type="ChEBI" id="CHEBI:57540"/>
    </ligand>
</feature>
<dbReference type="STRING" id="266265.Bxe_C0850"/>
<dbReference type="KEGG" id="bxe:Bxe_C0850"/>
<feature type="binding site" evidence="5">
    <location>
        <position position="90"/>
    </location>
    <ligand>
        <name>NAD(+)</name>
        <dbReference type="ChEBI" id="CHEBI:57540"/>
    </ligand>
</feature>
<gene>
    <name evidence="3" type="ORF">Bxe_C0850</name>
</gene>
<reference evidence="5" key="2">
    <citation type="submission" date="2016-04" db="PDB data bank">
        <title>Crystal Structure of putative short-chain dehdrogenase/reductase from Burkholderia xenovorans LB400 bound to NAD.</title>
        <authorList>
            <person name="SSGCID."/>
            <person name="Delker S.L."/>
            <person name="Abendroth J."/>
            <person name="Lorimer D."/>
            <person name="Edwards T.E."/>
        </authorList>
    </citation>
    <scope>X-RAY CRYSTALLOGRAPHY (1.45 ANGSTROMS) IN COMPLEX WITH NAD(+)</scope>
</reference>
<dbReference type="SMR" id="Q13GR0"/>
<dbReference type="eggNOG" id="COG1028">
    <property type="taxonomic scope" value="Bacteria"/>
</dbReference>
<evidence type="ECO:0000313" key="3">
    <source>
        <dbReference type="EMBL" id="ABE36729.1"/>
    </source>
</evidence>
<keyword evidence="4" id="KW-1185">Reference proteome</keyword>
<dbReference type="PRINTS" id="PR00080">
    <property type="entry name" value="SDRFAMILY"/>
</dbReference>
<dbReference type="PANTHER" id="PTHR42760:SF115">
    <property type="entry name" value="3-OXOACYL-[ACYL-CARRIER-PROTEIN] REDUCTASE FABG"/>
    <property type="match status" value="1"/>
</dbReference>
<dbReference type="Gene3D" id="3.40.50.720">
    <property type="entry name" value="NAD(P)-binding Rossmann-like Domain"/>
    <property type="match status" value="1"/>
</dbReference>
<feature type="binding site" evidence="5">
    <location>
        <position position="61"/>
    </location>
    <ligand>
        <name>NAD(+)</name>
        <dbReference type="ChEBI" id="CHEBI:57540"/>
    </ligand>
</feature>
<dbReference type="GO" id="GO:0000166">
    <property type="term" value="F:nucleotide binding"/>
    <property type="evidence" value="ECO:0007669"/>
    <property type="project" value="UniProtKB-KW"/>
</dbReference>
<dbReference type="CDD" id="cd05233">
    <property type="entry name" value="SDR_c"/>
    <property type="match status" value="1"/>
</dbReference>
<dbReference type="FunFam" id="3.40.50.720:FF:000084">
    <property type="entry name" value="Short-chain dehydrogenase reductase"/>
    <property type="match status" value="1"/>
</dbReference>
<proteinExistence type="evidence at protein level"/>
<dbReference type="OrthoDB" id="8687320at2"/>
<dbReference type="InterPro" id="IPR002347">
    <property type="entry name" value="SDR_fam"/>
</dbReference>
<feature type="binding site" evidence="5">
    <location>
        <position position="63"/>
    </location>
    <ligand>
        <name>NAD(+)</name>
        <dbReference type="ChEBI" id="CHEBI:57540"/>
    </ligand>
</feature>
<feature type="binding site" evidence="5">
    <location>
        <position position="19"/>
    </location>
    <ligand>
        <name>NAD(+)</name>
        <dbReference type="ChEBI" id="CHEBI:57540"/>
    </ligand>
</feature>
<dbReference type="EMBL" id="CP000272">
    <property type="protein sequence ID" value="ABE36729.1"/>
    <property type="molecule type" value="Genomic_DNA"/>
</dbReference>
<name>Q13GR0_PARXL</name>
<dbReference type="Proteomes" id="UP000001817">
    <property type="component" value="Chromosome 3"/>
</dbReference>
<feature type="binding site" evidence="5">
    <location>
        <position position="41"/>
    </location>
    <ligand>
        <name>NAD(+)</name>
        <dbReference type="ChEBI" id="CHEBI:57540"/>
    </ligand>
</feature>
<feature type="binding site" evidence="5">
    <location>
        <position position="193"/>
    </location>
    <ligand>
        <name>NAD(+)</name>
        <dbReference type="ChEBI" id="CHEBI:57540"/>
    </ligand>
</feature>
<comment type="similarity">
    <text evidence="1">Belongs to the short-chain dehydrogenases/reductases (SDR) family.</text>
</comment>
<feature type="binding site" evidence="5">
    <location>
        <position position="40"/>
    </location>
    <ligand>
        <name>NAD(+)</name>
        <dbReference type="ChEBI" id="CHEBI:57540"/>
    </ligand>
</feature>
<dbReference type="RefSeq" id="WP_011493980.1">
    <property type="nucleotide sequence ID" value="NC_007953.1"/>
</dbReference>
<dbReference type="PANTHER" id="PTHR42760">
    <property type="entry name" value="SHORT-CHAIN DEHYDROGENASES/REDUCTASES FAMILY MEMBER"/>
    <property type="match status" value="1"/>
</dbReference>
<keyword evidence="2" id="KW-0560">Oxidoreductase</keyword>
<feature type="binding site" evidence="5">
    <location>
        <position position="186"/>
    </location>
    <ligand>
        <name>NAD(+)</name>
        <dbReference type="ChEBI" id="CHEBI:57540"/>
    </ligand>
</feature>
<dbReference type="PATRIC" id="fig|266265.5.peg.8614"/>
<dbReference type="PDB" id="5JLA">
    <property type="method" value="X-ray"/>
    <property type="resolution" value="1.45 A"/>
    <property type="chains" value="A/B/C/D=1-266"/>
</dbReference>
<sequence>MTASAEFNGAIAVVTGAGSGIGRACAELLSRSGANVIVADRDIEAATRVARATGGKTLVLDVGEDASVTAAANEVRARYGVADVLVNCAGVLQRTLPPGELAQREWDVVSRIDLRGTYLCCAAFGAPMADRRRGSIVNIASVAGMRSGPLHAYGPAKAGVISLTETLAGEWGPKGVRVNCVSPGFTQTPALERGFTTHTLKADVLRDAAALGHIVSANEIAEAVVFLASERASAITGVNLPVDAGYLIAGSWAAYGGLRRESAGQD</sequence>
<feature type="binding site" evidence="5">
    <location>
        <position position="188"/>
    </location>
    <ligand>
        <name>NAD(+)</name>
        <dbReference type="ChEBI" id="CHEBI:57540"/>
    </ligand>
</feature>
<reference evidence="3 4" key="1">
    <citation type="journal article" date="2006" name="Proc. Natl. Acad. Sci. U.S.A.">
        <title>Burkholderia xenovorans LB400 harbors a multi-replicon, 9.73-Mbp genome shaped for versatility.</title>
        <authorList>
            <person name="Chain P.S."/>
            <person name="Denef V.J."/>
            <person name="Konstantinidis K.T."/>
            <person name="Vergez L.M."/>
            <person name="Agullo L."/>
            <person name="Reyes V.L."/>
            <person name="Hauser L."/>
            <person name="Cordova M."/>
            <person name="Gomez L."/>
            <person name="Gonzalez M."/>
            <person name="Land M."/>
            <person name="Lao V."/>
            <person name="Larimer F."/>
            <person name="LiPuma J.J."/>
            <person name="Mahenthiralingam E."/>
            <person name="Malfatti S.A."/>
            <person name="Marx C.J."/>
            <person name="Parnell J.J."/>
            <person name="Ramette A."/>
            <person name="Richardson P."/>
            <person name="Seeger M."/>
            <person name="Smith D."/>
            <person name="Spilker T."/>
            <person name="Sul W.J."/>
            <person name="Tsoi T.V."/>
            <person name="Ulrich L.E."/>
            <person name="Zhulin I.B."/>
            <person name="Tiedje J.M."/>
        </authorList>
    </citation>
    <scope>NUCLEOTIDE SEQUENCE [LARGE SCALE GENOMIC DNA]</scope>
    <source>
        <strain evidence="3 4">LB400</strain>
    </source>
</reference>
<evidence type="ECO:0000256" key="2">
    <source>
        <dbReference type="ARBA" id="ARBA00023002"/>
    </source>
</evidence>
<feature type="binding site" evidence="5">
    <location>
        <position position="21"/>
    </location>
    <ligand>
        <name>NAD(+)</name>
        <dbReference type="ChEBI" id="CHEBI:57540"/>
    </ligand>
</feature>
<feature type="binding site" evidence="5">
    <location>
        <position position="157"/>
    </location>
    <ligand>
        <name>NAD(+)</name>
        <dbReference type="ChEBI" id="CHEBI:57540"/>
    </ligand>
</feature>
<dbReference type="KEGG" id="bxb:DR64_7597"/>
<dbReference type="GO" id="GO:0016616">
    <property type="term" value="F:oxidoreductase activity, acting on the CH-OH group of donors, NAD or NADP as acceptor"/>
    <property type="evidence" value="ECO:0007669"/>
    <property type="project" value="TreeGrafter"/>
</dbReference>
<evidence type="ECO:0007829" key="5">
    <source>
        <dbReference type="PDB" id="5JLA"/>
    </source>
</evidence>
<dbReference type="PDBsum" id="5JLA"/>
<dbReference type="AlphaFoldDB" id="Q13GR0"/>
<dbReference type="Pfam" id="PF13561">
    <property type="entry name" value="adh_short_C2"/>
    <property type="match status" value="1"/>
</dbReference>
<keyword evidence="5" id="KW-0547">Nucleotide-binding</keyword>
<keyword evidence="5" id="KW-0002">3D-structure</keyword>
<evidence type="ECO:0000256" key="1">
    <source>
        <dbReference type="ARBA" id="ARBA00006484"/>
    </source>
</evidence>
<dbReference type="InterPro" id="IPR036291">
    <property type="entry name" value="NAD(P)-bd_dom_sf"/>
</dbReference>
<dbReference type="PRINTS" id="PR00081">
    <property type="entry name" value="GDHRDH"/>
</dbReference>
<feature type="binding site" evidence="5">
    <location>
        <position position="153"/>
    </location>
    <ligand>
        <name>NAD(+)</name>
        <dbReference type="ChEBI" id="CHEBI:57540"/>
    </ligand>
</feature>
<dbReference type="SUPFAM" id="SSF51735">
    <property type="entry name" value="NAD(P)-binding Rossmann-fold domains"/>
    <property type="match status" value="1"/>
</dbReference>